<reference evidence="3" key="3">
    <citation type="submission" date="2025-09" db="UniProtKB">
        <authorList>
            <consortium name="Ensembl"/>
        </authorList>
    </citation>
    <scope>IDENTIFICATION</scope>
</reference>
<feature type="region of interest" description="Disordered" evidence="1">
    <location>
        <begin position="204"/>
        <end position="252"/>
    </location>
</feature>
<dbReference type="AlphaFoldDB" id="A0A4W5LNV2"/>
<evidence type="ECO:0000256" key="1">
    <source>
        <dbReference type="SAM" id="MobiDB-lite"/>
    </source>
</evidence>
<dbReference type="PANTHER" id="PTHR43986">
    <property type="entry name" value="ELONGATION FACTOR 1-GAMMA"/>
    <property type="match status" value="1"/>
</dbReference>
<reference evidence="3" key="2">
    <citation type="submission" date="2025-08" db="UniProtKB">
        <authorList>
            <consortium name="Ensembl"/>
        </authorList>
    </citation>
    <scope>IDENTIFICATION</scope>
</reference>
<evidence type="ECO:0000313" key="3">
    <source>
        <dbReference type="Ensembl" id="ENSHHUP00000027588.1"/>
    </source>
</evidence>
<dbReference type="FunFam" id="1.20.1050.10:FF:000006">
    <property type="entry name" value="Elongation factor 1 gamma"/>
    <property type="match status" value="1"/>
</dbReference>
<protein>
    <recommendedName>
        <fullName evidence="2">GST C-terminal domain-containing protein</fullName>
    </recommendedName>
</protein>
<organism evidence="3 4">
    <name type="scientific">Hucho hucho</name>
    <name type="common">huchen</name>
    <dbReference type="NCBI Taxonomy" id="62062"/>
    <lineage>
        <taxon>Eukaryota</taxon>
        <taxon>Metazoa</taxon>
        <taxon>Chordata</taxon>
        <taxon>Craniata</taxon>
        <taxon>Vertebrata</taxon>
        <taxon>Euteleostomi</taxon>
        <taxon>Actinopterygii</taxon>
        <taxon>Neopterygii</taxon>
        <taxon>Teleostei</taxon>
        <taxon>Protacanthopterygii</taxon>
        <taxon>Salmoniformes</taxon>
        <taxon>Salmonidae</taxon>
        <taxon>Salmoninae</taxon>
        <taxon>Hucho</taxon>
    </lineage>
</organism>
<proteinExistence type="predicted"/>
<evidence type="ECO:0000313" key="4">
    <source>
        <dbReference type="Proteomes" id="UP000314982"/>
    </source>
</evidence>
<accession>A0A4W5LNV2</accession>
<dbReference type="InterPro" id="IPR004046">
    <property type="entry name" value="GST_C"/>
</dbReference>
<dbReference type="PROSITE" id="PS50405">
    <property type="entry name" value="GST_CTER"/>
    <property type="match status" value="1"/>
</dbReference>
<dbReference type="Gene3D" id="1.20.1050.10">
    <property type="match status" value="1"/>
</dbReference>
<dbReference type="Pfam" id="PF00043">
    <property type="entry name" value="GST_C"/>
    <property type="match status" value="1"/>
</dbReference>
<name>A0A4W5LNV2_9TELE</name>
<dbReference type="InterPro" id="IPR010987">
    <property type="entry name" value="Glutathione-S-Trfase_C-like"/>
</dbReference>
<sequence>MASLYISPHPDDFRSLMALVAAEFCPSRPCTLIEDPPASLALCSRPGLVLDSGGGEVLSGASAVAWYLASQGKRTGSNAKQESQVWQWLSFADNELTPVSCAVVFPLLGVMGVDKKQSSHAEMMRVLNVLDKNLEPRTFLVGDTLTLADIAVATAALLPFKYALEPSDRKALQNVTRWFLTCVNQPQFVKVLGQISLCEKMVPVTPKPSKPKTEAQLKKEAKNREKLEKFQKKKEMEEKKKQEKKLAPPTEV</sequence>
<dbReference type="SUPFAM" id="SSF47616">
    <property type="entry name" value="GST C-terminal domain-like"/>
    <property type="match status" value="1"/>
</dbReference>
<feature type="compositionally biased region" description="Basic and acidic residues" evidence="1">
    <location>
        <begin position="211"/>
        <end position="246"/>
    </location>
</feature>
<dbReference type="PANTHER" id="PTHR43986:SF1">
    <property type="entry name" value="ELONGATION FACTOR 1-GAMMA"/>
    <property type="match status" value="1"/>
</dbReference>
<dbReference type="GeneTree" id="ENSGT00390000007552"/>
<keyword evidence="4" id="KW-1185">Reference proteome</keyword>
<dbReference type="GO" id="GO:0005634">
    <property type="term" value="C:nucleus"/>
    <property type="evidence" value="ECO:0007669"/>
    <property type="project" value="TreeGrafter"/>
</dbReference>
<dbReference type="Proteomes" id="UP000314982">
    <property type="component" value="Unassembled WGS sequence"/>
</dbReference>
<evidence type="ECO:0000259" key="2">
    <source>
        <dbReference type="PROSITE" id="PS50405"/>
    </source>
</evidence>
<dbReference type="Ensembl" id="ENSHHUT00000028688.1">
    <property type="protein sequence ID" value="ENSHHUP00000027588.1"/>
    <property type="gene ID" value="ENSHHUG00000017504.1"/>
</dbReference>
<dbReference type="InterPro" id="IPR036282">
    <property type="entry name" value="Glutathione-S-Trfase_C_sf"/>
</dbReference>
<dbReference type="GO" id="GO:0005737">
    <property type="term" value="C:cytoplasm"/>
    <property type="evidence" value="ECO:0007669"/>
    <property type="project" value="TreeGrafter"/>
</dbReference>
<feature type="domain" description="GST C-terminal" evidence="2">
    <location>
        <begin position="78"/>
        <end position="204"/>
    </location>
</feature>
<dbReference type="STRING" id="62062.ENSHHUP00000027588"/>
<reference evidence="4" key="1">
    <citation type="submission" date="2018-06" db="EMBL/GenBank/DDBJ databases">
        <title>Genome assembly of Danube salmon.</title>
        <authorList>
            <person name="Macqueen D.J."/>
            <person name="Gundappa M.K."/>
        </authorList>
    </citation>
    <scope>NUCLEOTIDE SEQUENCE [LARGE SCALE GENOMIC DNA]</scope>
</reference>
<dbReference type="GO" id="GO:0006414">
    <property type="term" value="P:translational elongation"/>
    <property type="evidence" value="ECO:0007669"/>
    <property type="project" value="TreeGrafter"/>
</dbReference>
<dbReference type="InterPro" id="IPR050802">
    <property type="entry name" value="EF-GSTs"/>
</dbReference>